<evidence type="ECO:0000313" key="2">
    <source>
        <dbReference type="EMBL" id="SPJ73722.1"/>
    </source>
</evidence>
<dbReference type="InterPro" id="IPR027417">
    <property type="entry name" value="P-loop_NTPase"/>
</dbReference>
<gene>
    <name evidence="2" type="ORF">FTOL_03452</name>
</gene>
<dbReference type="InterPro" id="IPR041679">
    <property type="entry name" value="DNA2/NAM7-like_C"/>
</dbReference>
<name>A0AAE8M463_9HYPO</name>
<dbReference type="Pfam" id="PF13087">
    <property type="entry name" value="AAA_12"/>
    <property type="match status" value="1"/>
</dbReference>
<evidence type="ECO:0000313" key="3">
    <source>
        <dbReference type="Proteomes" id="UP001187734"/>
    </source>
</evidence>
<sequence length="193" mass="21611">MAEGGAKTNSNNLPTSIPTISLPAPIYILFARVKAVEWVQSMFYGENMTVVHRDHNQASDNFPDWVIKTFAGYKTYAMTSLATLLTLTRLESADFSRQKQRCFNLTEAEVPKSLVEVRIVDGSPSHEADIVVVDWVRTNKKGFIDNPKRMCVALSRARIGTIMVGLGNKALLIWPLSHAIEYCQEHEAAVRRS</sequence>
<proteinExistence type="predicted"/>
<evidence type="ECO:0000259" key="1">
    <source>
        <dbReference type="Pfam" id="PF13087"/>
    </source>
</evidence>
<dbReference type="Gene3D" id="3.40.50.300">
    <property type="entry name" value="P-loop containing nucleotide triphosphate hydrolases"/>
    <property type="match status" value="1"/>
</dbReference>
<protein>
    <recommendedName>
        <fullName evidence="1">DNA2/NAM7 helicase-like C-terminal domain-containing protein</fullName>
    </recommendedName>
</protein>
<keyword evidence="3" id="KW-1185">Reference proteome</keyword>
<accession>A0AAE8M463</accession>
<feature type="domain" description="DNA2/NAM7 helicase-like C-terminal" evidence="1">
    <location>
        <begin position="98"/>
        <end position="165"/>
    </location>
</feature>
<dbReference type="AlphaFoldDB" id="A0AAE8M463"/>
<comment type="caution">
    <text evidence="2">The sequence shown here is derived from an EMBL/GenBank/DDBJ whole genome shotgun (WGS) entry which is preliminary data.</text>
</comment>
<organism evidence="2 3">
    <name type="scientific">Fusarium torulosum</name>
    <dbReference type="NCBI Taxonomy" id="33205"/>
    <lineage>
        <taxon>Eukaryota</taxon>
        <taxon>Fungi</taxon>
        <taxon>Dikarya</taxon>
        <taxon>Ascomycota</taxon>
        <taxon>Pezizomycotina</taxon>
        <taxon>Sordariomycetes</taxon>
        <taxon>Hypocreomycetidae</taxon>
        <taxon>Hypocreales</taxon>
        <taxon>Nectriaceae</taxon>
        <taxon>Fusarium</taxon>
    </lineage>
</organism>
<dbReference type="EMBL" id="ONZP01000103">
    <property type="protein sequence ID" value="SPJ73722.1"/>
    <property type="molecule type" value="Genomic_DNA"/>
</dbReference>
<reference evidence="2" key="1">
    <citation type="submission" date="2018-03" db="EMBL/GenBank/DDBJ databases">
        <authorList>
            <person name="Guldener U."/>
        </authorList>
    </citation>
    <scope>NUCLEOTIDE SEQUENCE</scope>
</reference>
<dbReference type="Proteomes" id="UP001187734">
    <property type="component" value="Unassembled WGS sequence"/>
</dbReference>